<feature type="transmembrane region" description="Helical" evidence="1">
    <location>
        <begin position="6"/>
        <end position="29"/>
    </location>
</feature>
<evidence type="ECO:0000256" key="1">
    <source>
        <dbReference type="SAM" id="Phobius"/>
    </source>
</evidence>
<evidence type="ECO:0000313" key="3">
    <source>
        <dbReference type="Proteomes" id="UP000008138"/>
    </source>
</evidence>
<reference evidence="2 3" key="1">
    <citation type="journal article" date="2011" name="J. Bacteriol.">
        <title>Complete genome sequence of the thermoacidophilic crenarchaeon Thermoproteus uzoniensis 768-20.</title>
        <authorList>
            <person name="Mardanov A.V."/>
            <person name="Gumerov V.M."/>
            <person name="Beletsky A.V."/>
            <person name="Prokofeva M.I."/>
            <person name="Bonch-Osmolovskaya E.A."/>
            <person name="Ravin N.V."/>
            <person name="Skryabin K.G."/>
        </authorList>
    </citation>
    <scope>NUCLEOTIDE SEQUENCE [LARGE SCALE GENOMIC DNA]</scope>
    <source>
        <strain evidence="2 3">768-20</strain>
    </source>
</reference>
<dbReference type="RefSeq" id="WP_013679748.1">
    <property type="nucleotide sequence ID" value="NC_015315.1"/>
</dbReference>
<evidence type="ECO:0000313" key="2">
    <source>
        <dbReference type="EMBL" id="AEA12412.1"/>
    </source>
</evidence>
<dbReference type="HOGENOM" id="CLU_1425162_0_0_2"/>
<keyword evidence="1" id="KW-0472">Membrane</keyword>
<proteinExistence type="predicted"/>
<dbReference type="STRING" id="999630.TUZN_0929"/>
<dbReference type="Proteomes" id="UP000008138">
    <property type="component" value="Chromosome"/>
</dbReference>
<gene>
    <name evidence="2" type="ordered locus">TUZN_0929</name>
</gene>
<dbReference type="EMBL" id="CP002590">
    <property type="protein sequence ID" value="AEA12412.1"/>
    <property type="molecule type" value="Genomic_DNA"/>
</dbReference>
<keyword evidence="1" id="KW-0812">Transmembrane</keyword>
<accession>F2L5W7</accession>
<reference key="2">
    <citation type="submission" date="2011-03" db="EMBL/GenBank/DDBJ databases">
        <title>Complete genome sequence of the thermoacidophilic crenarchaeon Thermoproteus uzoniensis 768-20.</title>
        <authorList>
            <person name="Mardanov A.V."/>
            <person name="Gumerov V.M."/>
            <person name="Beletsky A.V."/>
            <person name="Prokofeva M.I."/>
            <person name="Bonch-Osmolovskaya E.A."/>
            <person name="Ravin N.V."/>
            <person name="Skryabin K.G."/>
        </authorList>
    </citation>
    <scope>NUCLEOTIDE SEQUENCE</scope>
    <source>
        <strain>768-20</strain>
    </source>
</reference>
<dbReference type="KEGG" id="tuz:TUZN_0929"/>
<sequence>MEEIVPTLLFFFLIIGLTYFVASIVFPLLKSANYIQPSWQLLKVANTYNFRQSLYATEIYVEVTSPNCRWSQQYPVWYFTPDYPGNLVKIEPDLSAIFQKTTAEPVGAYISTGVLYGVNYITLTFTDITNLKPGYIYGSPVTIETVSMAETTLTPQNGDSCTVEVKYNGGVIYRGSAAFVEIYVRTAVVK</sequence>
<dbReference type="GeneID" id="10360461"/>
<dbReference type="AlphaFoldDB" id="F2L5W7"/>
<name>F2L5W7_THEU7</name>
<keyword evidence="3" id="KW-1185">Reference proteome</keyword>
<keyword evidence="1" id="KW-1133">Transmembrane helix</keyword>
<protein>
    <submittedName>
        <fullName evidence="2">Uncharacterized protein</fullName>
    </submittedName>
</protein>
<organism evidence="2 3">
    <name type="scientific">Thermoproteus uzoniensis (strain 768-20)</name>
    <dbReference type="NCBI Taxonomy" id="999630"/>
    <lineage>
        <taxon>Archaea</taxon>
        <taxon>Thermoproteota</taxon>
        <taxon>Thermoprotei</taxon>
        <taxon>Thermoproteales</taxon>
        <taxon>Thermoproteaceae</taxon>
        <taxon>Thermoproteus</taxon>
    </lineage>
</organism>